<dbReference type="AlphaFoldDB" id="A0AAV7UPZ3"/>
<comment type="caution">
    <text evidence="2">The sequence shown here is derived from an EMBL/GenBank/DDBJ whole genome shotgun (WGS) entry which is preliminary data.</text>
</comment>
<name>A0AAV7UPZ3_PLEWA</name>
<organism evidence="2 3">
    <name type="scientific">Pleurodeles waltl</name>
    <name type="common">Iberian ribbed newt</name>
    <dbReference type="NCBI Taxonomy" id="8319"/>
    <lineage>
        <taxon>Eukaryota</taxon>
        <taxon>Metazoa</taxon>
        <taxon>Chordata</taxon>
        <taxon>Craniata</taxon>
        <taxon>Vertebrata</taxon>
        <taxon>Euteleostomi</taxon>
        <taxon>Amphibia</taxon>
        <taxon>Batrachia</taxon>
        <taxon>Caudata</taxon>
        <taxon>Salamandroidea</taxon>
        <taxon>Salamandridae</taxon>
        <taxon>Pleurodelinae</taxon>
        <taxon>Pleurodeles</taxon>
    </lineage>
</organism>
<evidence type="ECO:0000313" key="3">
    <source>
        <dbReference type="Proteomes" id="UP001066276"/>
    </source>
</evidence>
<dbReference type="EMBL" id="JANPWB010000005">
    <property type="protein sequence ID" value="KAJ1189788.1"/>
    <property type="molecule type" value="Genomic_DNA"/>
</dbReference>
<sequence>MAEELQEESNHKVSIKSLITQELKELVHDSVRQVLEDIKRNTLGEDEYFSLSEGEDIVQRGPGGKCMKKQKHVGNTDDENGVPSSSHRVGARSSISDGKVLPVYNEDEYILDLDYKDSLDDKFEGSSLHNESDTNFIATPLGQNSFDPKEITHPHGCDWWALAHVADYIKKWIRKPLEDYECNRMRTE</sequence>
<reference evidence="2" key="1">
    <citation type="journal article" date="2022" name="bioRxiv">
        <title>Sequencing and chromosome-scale assembly of the giantPleurodeles waltlgenome.</title>
        <authorList>
            <person name="Brown T."/>
            <person name="Elewa A."/>
            <person name="Iarovenko S."/>
            <person name="Subramanian E."/>
            <person name="Araus A.J."/>
            <person name="Petzold A."/>
            <person name="Susuki M."/>
            <person name="Suzuki K.-i.T."/>
            <person name="Hayashi T."/>
            <person name="Toyoda A."/>
            <person name="Oliveira C."/>
            <person name="Osipova E."/>
            <person name="Leigh N.D."/>
            <person name="Simon A."/>
            <person name="Yun M.H."/>
        </authorList>
    </citation>
    <scope>NUCLEOTIDE SEQUENCE</scope>
    <source>
        <strain evidence="2">20211129_DDA</strain>
        <tissue evidence="2">Liver</tissue>
    </source>
</reference>
<evidence type="ECO:0000313" key="2">
    <source>
        <dbReference type="EMBL" id="KAJ1189788.1"/>
    </source>
</evidence>
<protein>
    <submittedName>
        <fullName evidence="2">Uncharacterized protein</fullName>
    </submittedName>
</protein>
<gene>
    <name evidence="2" type="ORF">NDU88_006530</name>
</gene>
<proteinExistence type="predicted"/>
<evidence type="ECO:0000256" key="1">
    <source>
        <dbReference type="SAM" id="MobiDB-lite"/>
    </source>
</evidence>
<keyword evidence="3" id="KW-1185">Reference proteome</keyword>
<feature type="region of interest" description="Disordered" evidence="1">
    <location>
        <begin position="60"/>
        <end position="93"/>
    </location>
</feature>
<dbReference type="Proteomes" id="UP001066276">
    <property type="component" value="Chromosome 3_1"/>
</dbReference>
<accession>A0AAV7UPZ3</accession>